<dbReference type="Gene3D" id="1.20.120.1630">
    <property type="match status" value="1"/>
</dbReference>
<dbReference type="Proteomes" id="UP000030672">
    <property type="component" value="Unassembled WGS sequence"/>
</dbReference>
<evidence type="ECO:0000256" key="1">
    <source>
        <dbReference type="SAM" id="Phobius"/>
    </source>
</evidence>
<organism evidence="2 3">
    <name type="scientific">Aureobasidium melanogenum (strain CBS 110374)</name>
    <name type="common">Aureobasidium pullulans var. melanogenum</name>
    <dbReference type="NCBI Taxonomy" id="1043003"/>
    <lineage>
        <taxon>Eukaryota</taxon>
        <taxon>Fungi</taxon>
        <taxon>Dikarya</taxon>
        <taxon>Ascomycota</taxon>
        <taxon>Pezizomycotina</taxon>
        <taxon>Dothideomycetes</taxon>
        <taxon>Dothideomycetidae</taxon>
        <taxon>Dothideales</taxon>
        <taxon>Saccotheciaceae</taxon>
        <taxon>Aureobasidium</taxon>
    </lineage>
</organism>
<keyword evidence="1" id="KW-0812">Transmembrane</keyword>
<evidence type="ECO:0000313" key="2">
    <source>
        <dbReference type="EMBL" id="KEQ61047.1"/>
    </source>
</evidence>
<dbReference type="PANTHER" id="PTHR32251:SF23">
    <property type="entry name" value="3-OXO-5-ALPHA-STEROID 4-DEHYDROGENASE (DUF1295)"/>
    <property type="match status" value="1"/>
</dbReference>
<dbReference type="HOGENOM" id="CLU_043418_0_1_1"/>
<reference evidence="2 3" key="1">
    <citation type="journal article" date="2014" name="BMC Genomics">
        <title>Genome sequencing of four Aureobasidium pullulans varieties: biotechnological potential, stress tolerance, and description of new species.</title>
        <authorList>
            <person name="Gostin Ar C."/>
            <person name="Ohm R.A."/>
            <person name="Kogej T."/>
            <person name="Sonjak S."/>
            <person name="Turk M."/>
            <person name="Zajc J."/>
            <person name="Zalar P."/>
            <person name="Grube M."/>
            <person name="Sun H."/>
            <person name="Han J."/>
            <person name="Sharma A."/>
            <person name="Chiniquy J."/>
            <person name="Ngan C.Y."/>
            <person name="Lipzen A."/>
            <person name="Barry K."/>
            <person name="Grigoriev I.V."/>
            <person name="Gunde-Cimerman N."/>
        </authorList>
    </citation>
    <scope>NUCLEOTIDE SEQUENCE [LARGE SCALE GENOMIC DNA]</scope>
    <source>
        <strain evidence="2 3">CBS 110374</strain>
    </source>
</reference>
<dbReference type="InterPro" id="IPR010721">
    <property type="entry name" value="UstE-like"/>
</dbReference>
<sequence>MLLPPPVGTALPLVKTLADTVDFSKTVLPFVDQLYALPQQILQAGADTQALKHLYLSTNPLISGLAFALAITPIFLVVSEINRNYSQVDRCWSLLPTVYNIHYDVWARLNGLPTQRLDNVMAFSVCWSIRLTFNYWRRGGYSIGSEDYRWETVRSWVNRPLFFVFNILFICIAQSVLLFMITTPTYVLMLASRLSGQNMNTTDILFARALLVLVIFEYFADGSQWNFHKAKHAYQKTAKVPAGWTREDLEPGFNTTGLFRYSRHPNFLGEQLVWVTLYQWSCVETNSLYNWTGVGAMSYLILFQSSTWLTEKLSAEKYPEYKIYQQRVGKFLPKLTGPGWDDYINAQKKAPKKK</sequence>
<protein>
    <submittedName>
        <fullName evidence="2">DUF1295-domain-containing protein</fullName>
    </submittedName>
</protein>
<keyword evidence="1" id="KW-0472">Membrane</keyword>
<dbReference type="PROSITE" id="PS50244">
    <property type="entry name" value="S5A_REDUCTASE"/>
    <property type="match status" value="1"/>
</dbReference>
<dbReference type="GO" id="GO:0016020">
    <property type="term" value="C:membrane"/>
    <property type="evidence" value="ECO:0007669"/>
    <property type="project" value="TreeGrafter"/>
</dbReference>
<name>A0A074VTK7_AURM1</name>
<keyword evidence="3" id="KW-1185">Reference proteome</keyword>
<dbReference type="Pfam" id="PF06966">
    <property type="entry name" value="DUF1295"/>
    <property type="match status" value="1"/>
</dbReference>
<evidence type="ECO:0000313" key="3">
    <source>
        <dbReference type="Proteomes" id="UP000030672"/>
    </source>
</evidence>
<dbReference type="RefSeq" id="XP_040878070.1">
    <property type="nucleotide sequence ID" value="XM_041028436.1"/>
</dbReference>
<accession>A0A074VTK7</accession>
<feature type="transmembrane region" description="Helical" evidence="1">
    <location>
        <begin position="201"/>
        <end position="220"/>
    </location>
</feature>
<dbReference type="PANTHER" id="PTHR32251">
    <property type="entry name" value="3-OXO-5-ALPHA-STEROID 4-DEHYDROGENASE"/>
    <property type="match status" value="1"/>
</dbReference>
<dbReference type="EMBL" id="KL584840">
    <property type="protein sequence ID" value="KEQ61047.1"/>
    <property type="molecule type" value="Genomic_DNA"/>
</dbReference>
<keyword evidence="1" id="KW-1133">Transmembrane helix</keyword>
<dbReference type="GeneID" id="63921809"/>
<feature type="transmembrane region" description="Helical" evidence="1">
    <location>
        <begin position="61"/>
        <end position="78"/>
    </location>
</feature>
<proteinExistence type="predicted"/>
<gene>
    <name evidence="2" type="ORF">M437DRAFT_86343</name>
</gene>
<feature type="transmembrane region" description="Helical" evidence="1">
    <location>
        <begin position="161"/>
        <end position="181"/>
    </location>
</feature>
<dbReference type="AlphaFoldDB" id="A0A074VTK7"/>